<dbReference type="InterPro" id="IPR003593">
    <property type="entry name" value="AAA+_ATPase"/>
</dbReference>
<feature type="domain" description="AAA+ ATPase" evidence="1">
    <location>
        <begin position="77"/>
        <end position="237"/>
    </location>
</feature>
<accession>A0A515D7I2</accession>
<dbReference type="KEGG" id="rhf:EUB48_02980"/>
<gene>
    <name evidence="2" type="ORF">EUB48_02980</name>
</gene>
<dbReference type="AlphaFoldDB" id="A0A515D7I2"/>
<organism evidence="2 3">
    <name type="scientific">Rhodoferax sediminis</name>
    <dbReference type="NCBI Taxonomy" id="2509614"/>
    <lineage>
        <taxon>Bacteria</taxon>
        <taxon>Pseudomonadati</taxon>
        <taxon>Pseudomonadota</taxon>
        <taxon>Betaproteobacteria</taxon>
        <taxon>Burkholderiales</taxon>
        <taxon>Comamonadaceae</taxon>
        <taxon>Rhodoferax</taxon>
    </lineage>
</organism>
<keyword evidence="3" id="KW-1185">Reference proteome</keyword>
<protein>
    <submittedName>
        <fullName evidence="2">AAA family ATPase</fullName>
    </submittedName>
</protein>
<evidence type="ECO:0000313" key="3">
    <source>
        <dbReference type="Proteomes" id="UP000316798"/>
    </source>
</evidence>
<dbReference type="RefSeq" id="WP_142817551.1">
    <property type="nucleotide sequence ID" value="NZ_CP035503.1"/>
</dbReference>
<evidence type="ECO:0000259" key="1">
    <source>
        <dbReference type="SMART" id="SM00382"/>
    </source>
</evidence>
<dbReference type="EMBL" id="CP035503">
    <property type="protein sequence ID" value="QDL36380.1"/>
    <property type="molecule type" value="Genomic_DNA"/>
</dbReference>
<dbReference type="InterPro" id="IPR008868">
    <property type="entry name" value="TniB"/>
</dbReference>
<dbReference type="Gene3D" id="3.40.50.300">
    <property type="entry name" value="P-loop containing nucleotide triphosphate hydrolases"/>
    <property type="match status" value="1"/>
</dbReference>
<dbReference type="Pfam" id="PF05621">
    <property type="entry name" value="TniB"/>
    <property type="match status" value="1"/>
</dbReference>
<sequence>MSLDTTSIHDNLLEEYVHLDLDGEDDFEVLKRRLATYSSEAIWKGRDIDAVYVQSSIAEMVTAALDRQFQLSGQFSQPIGSMIIGPTGSGKTTLGQRFVETQPGLTLYERGYGAVQIRLSRRPTAGQIVGSILAAYKYPLKSSARRVYSRLGVAMEAMQQRGTRMLFIDEAHHLVHQMRRESIGDEETEATDVLRAIMDESRTGIVLLGRAGLKDLSKVDAALADRILQVFELKYFEPNLQWLSFVKSFADAGARTFGLEKLLEKGEPKRLHLVTNGNMRRFKRMVTEAVMIAVDAKRMSLSIEDLALAFTRVFGADHVFDNPYL</sequence>
<dbReference type="OrthoDB" id="8892204at2"/>
<name>A0A515D7I2_9BURK</name>
<dbReference type="SMART" id="SM00382">
    <property type="entry name" value="AAA"/>
    <property type="match status" value="1"/>
</dbReference>
<reference evidence="2 3" key="1">
    <citation type="submission" date="2019-01" db="EMBL/GenBank/DDBJ databases">
        <title>Genomic insights into a novel species Rhodoferax sp.</title>
        <authorList>
            <person name="Jin L."/>
        </authorList>
    </citation>
    <scope>NUCLEOTIDE SEQUENCE [LARGE SCALE GENOMIC DNA]</scope>
    <source>
        <strain evidence="2 3">CHu59-6-5</strain>
    </source>
</reference>
<evidence type="ECO:0000313" key="2">
    <source>
        <dbReference type="EMBL" id="QDL36380.1"/>
    </source>
</evidence>
<dbReference type="SUPFAM" id="SSF52540">
    <property type="entry name" value="P-loop containing nucleoside triphosphate hydrolases"/>
    <property type="match status" value="1"/>
</dbReference>
<dbReference type="Proteomes" id="UP000316798">
    <property type="component" value="Chromosome"/>
</dbReference>
<proteinExistence type="predicted"/>
<dbReference type="InterPro" id="IPR027417">
    <property type="entry name" value="P-loop_NTPase"/>
</dbReference>